<gene>
    <name evidence="3" type="ORF">CARN4_2337</name>
</gene>
<dbReference type="GO" id="GO:0016226">
    <property type="term" value="P:iron-sulfur cluster assembly"/>
    <property type="evidence" value="ECO:0007669"/>
    <property type="project" value="InterPro"/>
</dbReference>
<reference evidence="3" key="1">
    <citation type="submission" date="2009-10" db="EMBL/GenBank/DDBJ databases">
        <title>Diversity of trophic interactions inside an arsenic-rich microbial ecosystem.</title>
        <authorList>
            <person name="Bertin P.N."/>
            <person name="Heinrich-Salmeron A."/>
            <person name="Pelletier E."/>
            <person name="Goulhen-Chollet F."/>
            <person name="Arsene-Ploetze F."/>
            <person name="Gallien S."/>
            <person name="Calteau A."/>
            <person name="Vallenet D."/>
            <person name="Casiot C."/>
            <person name="Chane-Woon-Ming B."/>
            <person name="Giloteaux L."/>
            <person name="Barakat M."/>
            <person name="Bonnefoy V."/>
            <person name="Bruneel O."/>
            <person name="Chandler M."/>
            <person name="Cleiss J."/>
            <person name="Duran R."/>
            <person name="Elbaz-Poulichet F."/>
            <person name="Fonknechten N."/>
            <person name="Lauga B."/>
            <person name="Mornico D."/>
            <person name="Ortet P."/>
            <person name="Schaeffer C."/>
            <person name="Siguier P."/>
            <person name="Alexander Thil Smith A."/>
            <person name="Van Dorsselaer A."/>
            <person name="Weissenbach J."/>
            <person name="Medigue C."/>
            <person name="Le Paslier D."/>
        </authorList>
    </citation>
    <scope>NUCLEOTIDE SEQUENCE</scope>
</reference>
<accession>E6Q4Z9</accession>
<evidence type="ECO:0000256" key="1">
    <source>
        <dbReference type="ARBA" id="ARBA00006420"/>
    </source>
</evidence>
<protein>
    <submittedName>
        <fullName evidence="3">Nitrogen fixation protein</fullName>
    </submittedName>
</protein>
<sequence>MHETTTALAERVNAALDKVRPGIAADGGEVWLVRIDGSVAFVQMLGACGGCPASHITLKGAIEAIVTAEVPEITEVVQV</sequence>
<dbReference type="Gene3D" id="3.30.300.130">
    <property type="entry name" value="Fe-S cluster assembly (FSCA)"/>
    <property type="match status" value="1"/>
</dbReference>
<dbReference type="InterPro" id="IPR001075">
    <property type="entry name" value="NIF_FeS_clus_asmbl_NifU_C"/>
</dbReference>
<dbReference type="PANTHER" id="PTHR11178:SF1">
    <property type="entry name" value="NFU1 IRON-SULFUR CLUSTER SCAFFOLD HOMOLOG, MITOCHONDRIAL"/>
    <property type="match status" value="1"/>
</dbReference>
<dbReference type="SUPFAM" id="SSF117916">
    <property type="entry name" value="Fe-S cluster assembly (FSCA) domain-like"/>
    <property type="match status" value="1"/>
</dbReference>
<dbReference type="GO" id="GO:0005506">
    <property type="term" value="F:iron ion binding"/>
    <property type="evidence" value="ECO:0007669"/>
    <property type="project" value="InterPro"/>
</dbReference>
<feature type="domain" description="NIF system FeS cluster assembly NifU C-terminal" evidence="2">
    <location>
        <begin position="12"/>
        <end position="77"/>
    </location>
</feature>
<evidence type="ECO:0000313" key="3">
    <source>
        <dbReference type="EMBL" id="CBI02260.1"/>
    </source>
</evidence>
<evidence type="ECO:0000259" key="2">
    <source>
        <dbReference type="Pfam" id="PF01106"/>
    </source>
</evidence>
<dbReference type="PANTHER" id="PTHR11178">
    <property type="entry name" value="IRON-SULFUR CLUSTER SCAFFOLD PROTEIN NFU-RELATED"/>
    <property type="match status" value="1"/>
</dbReference>
<organism evidence="3">
    <name type="scientific">mine drainage metagenome</name>
    <dbReference type="NCBI Taxonomy" id="410659"/>
    <lineage>
        <taxon>unclassified sequences</taxon>
        <taxon>metagenomes</taxon>
        <taxon>ecological metagenomes</taxon>
    </lineage>
</organism>
<dbReference type="AlphaFoldDB" id="E6Q4Z9"/>
<dbReference type="GO" id="GO:0051536">
    <property type="term" value="F:iron-sulfur cluster binding"/>
    <property type="evidence" value="ECO:0007669"/>
    <property type="project" value="InterPro"/>
</dbReference>
<dbReference type="Pfam" id="PF01106">
    <property type="entry name" value="NifU"/>
    <property type="match status" value="1"/>
</dbReference>
<proteinExistence type="inferred from homology"/>
<comment type="caution">
    <text evidence="3">The sequence shown here is derived from an EMBL/GenBank/DDBJ whole genome shotgun (WGS) entry which is preliminary data.</text>
</comment>
<name>E6Q4Z9_9ZZZZ</name>
<dbReference type="EMBL" id="CABO01000033">
    <property type="protein sequence ID" value="CBI02260.1"/>
    <property type="molecule type" value="Genomic_DNA"/>
</dbReference>
<dbReference type="InterPro" id="IPR034904">
    <property type="entry name" value="FSCA_dom_sf"/>
</dbReference>
<comment type="similarity">
    <text evidence="1">Belongs to the NifU family.</text>
</comment>